<accession>A0A7W6C1T3</accession>
<dbReference type="RefSeq" id="WP_090966186.1">
    <property type="nucleotide sequence ID" value="NZ_FOOA01000025.1"/>
</dbReference>
<reference evidence="1 2" key="1">
    <citation type="submission" date="2020-08" db="EMBL/GenBank/DDBJ databases">
        <title>Genomic Encyclopedia of Type Strains, Phase IV (KMG-IV): sequencing the most valuable type-strain genomes for metagenomic binning, comparative biology and taxonomic classification.</title>
        <authorList>
            <person name="Goeker M."/>
        </authorList>
    </citation>
    <scope>NUCLEOTIDE SEQUENCE [LARGE SCALE GENOMIC DNA]</scope>
    <source>
        <strain evidence="1 2">DSM 25024</strain>
    </source>
</reference>
<proteinExistence type="predicted"/>
<sequence>MTAILVHRLELSGSRDLDLDADLLHWLAEHAGMGQSEIWLRHTRGLVGDLSGAFRMLDDLFPAARWTIGKRQAGASFAFGATLILPGTASPFTGYAVDPANALLAATLRAFAAIGARLAANDKEIAA</sequence>
<protein>
    <submittedName>
        <fullName evidence="1">Uncharacterized protein</fullName>
    </submittedName>
</protein>
<dbReference type="AlphaFoldDB" id="A0A7W6C1T3"/>
<organism evidence="1 2">
    <name type="scientific">Aureimonas phyllosphaerae</name>
    <dbReference type="NCBI Taxonomy" id="1166078"/>
    <lineage>
        <taxon>Bacteria</taxon>
        <taxon>Pseudomonadati</taxon>
        <taxon>Pseudomonadota</taxon>
        <taxon>Alphaproteobacteria</taxon>
        <taxon>Hyphomicrobiales</taxon>
        <taxon>Aurantimonadaceae</taxon>
        <taxon>Aureimonas</taxon>
    </lineage>
</organism>
<dbReference type="Proteomes" id="UP000531216">
    <property type="component" value="Unassembled WGS sequence"/>
</dbReference>
<evidence type="ECO:0000313" key="2">
    <source>
        <dbReference type="Proteomes" id="UP000531216"/>
    </source>
</evidence>
<comment type="caution">
    <text evidence="1">The sequence shown here is derived from an EMBL/GenBank/DDBJ whole genome shotgun (WGS) entry which is preliminary data.</text>
</comment>
<gene>
    <name evidence="1" type="ORF">GGR05_004085</name>
</gene>
<evidence type="ECO:0000313" key="1">
    <source>
        <dbReference type="EMBL" id="MBB3937916.1"/>
    </source>
</evidence>
<dbReference type="EMBL" id="JACIDO010000013">
    <property type="protein sequence ID" value="MBB3937916.1"/>
    <property type="molecule type" value="Genomic_DNA"/>
</dbReference>
<name>A0A7W6C1T3_9HYPH</name>
<keyword evidence="2" id="KW-1185">Reference proteome</keyword>